<organism evidence="1 2">
    <name type="scientific">Paramecium tetraurelia</name>
    <dbReference type="NCBI Taxonomy" id="5888"/>
    <lineage>
        <taxon>Eukaryota</taxon>
        <taxon>Sar</taxon>
        <taxon>Alveolata</taxon>
        <taxon>Ciliophora</taxon>
        <taxon>Intramacronucleata</taxon>
        <taxon>Oligohymenophorea</taxon>
        <taxon>Peniculida</taxon>
        <taxon>Parameciidae</taxon>
        <taxon>Paramecium</taxon>
    </lineage>
</organism>
<keyword evidence="2" id="KW-1185">Reference proteome</keyword>
<dbReference type="GeneID" id="5043542"/>
<evidence type="ECO:0000313" key="1">
    <source>
        <dbReference type="EMBL" id="CAK90360.1"/>
    </source>
</evidence>
<name>A0E4Z3_PARTE</name>
<dbReference type="Proteomes" id="UP000000600">
    <property type="component" value="Unassembled WGS sequence"/>
</dbReference>
<dbReference type="AlphaFoldDB" id="A0E4Z3"/>
<dbReference type="RefSeq" id="XP_001457757.1">
    <property type="nucleotide sequence ID" value="XM_001457720.1"/>
</dbReference>
<dbReference type="EMBL" id="CT868659">
    <property type="protein sequence ID" value="CAK90360.1"/>
    <property type="molecule type" value="Genomic_DNA"/>
</dbReference>
<proteinExistence type="predicted"/>
<reference evidence="1 2" key="1">
    <citation type="journal article" date="2006" name="Nature">
        <title>Global trends of whole-genome duplications revealed by the ciliate Paramecium tetraurelia.</title>
        <authorList>
            <consortium name="Genoscope"/>
            <person name="Aury J.-M."/>
            <person name="Jaillon O."/>
            <person name="Duret L."/>
            <person name="Noel B."/>
            <person name="Jubin C."/>
            <person name="Porcel B.M."/>
            <person name="Segurens B."/>
            <person name="Daubin V."/>
            <person name="Anthouard V."/>
            <person name="Aiach N."/>
            <person name="Arnaiz O."/>
            <person name="Billaut A."/>
            <person name="Beisson J."/>
            <person name="Blanc I."/>
            <person name="Bouhouche K."/>
            <person name="Camara F."/>
            <person name="Duharcourt S."/>
            <person name="Guigo R."/>
            <person name="Gogendeau D."/>
            <person name="Katinka M."/>
            <person name="Keller A.-M."/>
            <person name="Kissmehl R."/>
            <person name="Klotz C."/>
            <person name="Koll F."/>
            <person name="Le Moue A."/>
            <person name="Lepere C."/>
            <person name="Malinsky S."/>
            <person name="Nowacki M."/>
            <person name="Nowak J.K."/>
            <person name="Plattner H."/>
            <person name="Poulain J."/>
            <person name="Ruiz F."/>
            <person name="Serrano V."/>
            <person name="Zagulski M."/>
            <person name="Dessen P."/>
            <person name="Betermier M."/>
            <person name="Weissenbach J."/>
            <person name="Scarpelli C."/>
            <person name="Schachter V."/>
            <person name="Sperling L."/>
            <person name="Meyer E."/>
            <person name="Cohen J."/>
            <person name="Wincker P."/>
        </authorList>
    </citation>
    <scope>NUCLEOTIDE SEQUENCE [LARGE SCALE GENOMIC DNA]</scope>
    <source>
        <strain evidence="1 2">Stock d4-2</strain>
    </source>
</reference>
<gene>
    <name evidence="1" type="ORF">GSPATT00023536001</name>
</gene>
<evidence type="ECO:0000313" key="2">
    <source>
        <dbReference type="Proteomes" id="UP000000600"/>
    </source>
</evidence>
<dbReference type="KEGG" id="ptm:GSPATT00023536001"/>
<protein>
    <submittedName>
        <fullName evidence="1">Uncharacterized protein</fullName>
    </submittedName>
</protein>
<dbReference type="HOGENOM" id="CLU_2799472_0_0_1"/>
<dbReference type="InParanoid" id="A0E4Z3"/>
<sequence>MHFYAMLQIQTVQNGLFDNSQKMIDFPIIPGLRNTFISYTLNDELTYQSQKMVALLRENKDNEVDLKY</sequence>
<accession>A0E4Z3</accession>